<gene>
    <name evidence="1" type="ORF">Scep_013045</name>
</gene>
<reference evidence="1 2" key="1">
    <citation type="submission" date="2024-01" db="EMBL/GenBank/DDBJ databases">
        <title>Genome assemblies of Stephania.</title>
        <authorList>
            <person name="Yang L."/>
        </authorList>
    </citation>
    <scope>NUCLEOTIDE SEQUENCE [LARGE SCALE GENOMIC DNA]</scope>
    <source>
        <strain evidence="1">JXDWG</strain>
        <tissue evidence="1">Leaf</tissue>
    </source>
</reference>
<sequence length="191" mass="21896">MKGRQAARRFNCAYQWICNSIMASYPHNYGRFEDSYYYGVKGVESVEFDEFSILDEYLSEPEERLEVSLHEPDISIAQNEDDEAEKEIGVILERPNEPQIESEEYQPPMLVKPPTLPYIIVKPYKGVEVKECSQIFYTADTFVLDDHDLTDSFVLEVPNELPSLKEGVHISLPKYVDATFVVDISKGKGIT</sequence>
<dbReference type="AlphaFoldDB" id="A0AAP0JII5"/>
<evidence type="ECO:0000313" key="2">
    <source>
        <dbReference type="Proteomes" id="UP001419268"/>
    </source>
</evidence>
<evidence type="ECO:0000313" key="1">
    <source>
        <dbReference type="EMBL" id="KAK9133517.1"/>
    </source>
</evidence>
<comment type="caution">
    <text evidence="1">The sequence shown here is derived from an EMBL/GenBank/DDBJ whole genome shotgun (WGS) entry which is preliminary data.</text>
</comment>
<proteinExistence type="predicted"/>
<protein>
    <submittedName>
        <fullName evidence="1">Uncharacterized protein</fullName>
    </submittedName>
</protein>
<accession>A0AAP0JII5</accession>
<dbReference type="EMBL" id="JBBNAG010000005">
    <property type="protein sequence ID" value="KAK9133517.1"/>
    <property type="molecule type" value="Genomic_DNA"/>
</dbReference>
<keyword evidence="2" id="KW-1185">Reference proteome</keyword>
<name>A0AAP0JII5_9MAGN</name>
<dbReference type="Proteomes" id="UP001419268">
    <property type="component" value="Unassembled WGS sequence"/>
</dbReference>
<organism evidence="1 2">
    <name type="scientific">Stephania cephalantha</name>
    <dbReference type="NCBI Taxonomy" id="152367"/>
    <lineage>
        <taxon>Eukaryota</taxon>
        <taxon>Viridiplantae</taxon>
        <taxon>Streptophyta</taxon>
        <taxon>Embryophyta</taxon>
        <taxon>Tracheophyta</taxon>
        <taxon>Spermatophyta</taxon>
        <taxon>Magnoliopsida</taxon>
        <taxon>Ranunculales</taxon>
        <taxon>Menispermaceae</taxon>
        <taxon>Menispermoideae</taxon>
        <taxon>Cissampelideae</taxon>
        <taxon>Stephania</taxon>
    </lineage>
</organism>